<dbReference type="Proteomes" id="UP000578091">
    <property type="component" value="Unassembled WGS sequence"/>
</dbReference>
<name>A0A853JAD2_9GAMM</name>
<dbReference type="CDD" id="cd02947">
    <property type="entry name" value="TRX_family"/>
    <property type="match status" value="1"/>
</dbReference>
<reference evidence="2 3" key="1">
    <citation type="submission" date="2020-07" db="EMBL/GenBank/DDBJ databases">
        <title>Luteimonas sp. SJ-92.</title>
        <authorList>
            <person name="Huang X.-X."/>
            <person name="Xu L."/>
            <person name="Sun J.-Q."/>
        </authorList>
    </citation>
    <scope>NUCLEOTIDE SEQUENCE [LARGE SCALE GENOMIC DNA]</scope>
    <source>
        <strain evidence="2 3">SJ-92</strain>
    </source>
</reference>
<dbReference type="Gene3D" id="3.40.30.10">
    <property type="entry name" value="Glutaredoxin"/>
    <property type="match status" value="1"/>
</dbReference>
<accession>A0A853JAD2</accession>
<dbReference type="AlphaFoldDB" id="A0A853JAD2"/>
<sequence>MPYQPAYAAEEPAAEEVAALPGCTVLEFGAPWCGHCIAAQRLVQPALAARDEVRHLRIEDGRGRPLGRAFGVKLWPTLILLRDGREVARLVRPQDAGEVERALAVLASEP</sequence>
<evidence type="ECO:0000313" key="2">
    <source>
        <dbReference type="EMBL" id="NZA25629.1"/>
    </source>
</evidence>
<protein>
    <submittedName>
        <fullName evidence="2">Thioredoxin family protein</fullName>
    </submittedName>
</protein>
<dbReference type="Pfam" id="PF00085">
    <property type="entry name" value="Thioredoxin"/>
    <property type="match status" value="1"/>
</dbReference>
<comment type="caution">
    <text evidence="2">The sequence shown here is derived from an EMBL/GenBank/DDBJ whole genome shotgun (WGS) entry which is preliminary data.</text>
</comment>
<evidence type="ECO:0000259" key="1">
    <source>
        <dbReference type="PROSITE" id="PS51352"/>
    </source>
</evidence>
<dbReference type="InterPro" id="IPR036249">
    <property type="entry name" value="Thioredoxin-like_sf"/>
</dbReference>
<organism evidence="2 3">
    <name type="scientific">Luteimonas salinisoli</name>
    <dbReference type="NCBI Taxonomy" id="2752307"/>
    <lineage>
        <taxon>Bacteria</taxon>
        <taxon>Pseudomonadati</taxon>
        <taxon>Pseudomonadota</taxon>
        <taxon>Gammaproteobacteria</taxon>
        <taxon>Lysobacterales</taxon>
        <taxon>Lysobacteraceae</taxon>
        <taxon>Luteimonas</taxon>
    </lineage>
</organism>
<dbReference type="InterPro" id="IPR013766">
    <property type="entry name" value="Thioredoxin_domain"/>
</dbReference>
<dbReference type="EMBL" id="JACCKA010000030">
    <property type="protein sequence ID" value="NZA25629.1"/>
    <property type="molecule type" value="Genomic_DNA"/>
</dbReference>
<dbReference type="SUPFAM" id="SSF52833">
    <property type="entry name" value="Thioredoxin-like"/>
    <property type="match status" value="1"/>
</dbReference>
<keyword evidence="3" id="KW-1185">Reference proteome</keyword>
<dbReference type="RefSeq" id="WP_180677435.1">
    <property type="nucleotide sequence ID" value="NZ_JACCKA010000030.1"/>
</dbReference>
<dbReference type="PROSITE" id="PS51352">
    <property type="entry name" value="THIOREDOXIN_2"/>
    <property type="match status" value="1"/>
</dbReference>
<proteinExistence type="predicted"/>
<gene>
    <name evidence="2" type="ORF">H0E84_04480</name>
</gene>
<feature type="domain" description="Thioredoxin" evidence="1">
    <location>
        <begin position="1"/>
        <end position="108"/>
    </location>
</feature>
<evidence type="ECO:0000313" key="3">
    <source>
        <dbReference type="Proteomes" id="UP000578091"/>
    </source>
</evidence>